<reference evidence="2" key="1">
    <citation type="submission" date="2020-10" db="EMBL/GenBank/DDBJ databases">
        <title>Ca. Dormibacterota MAGs.</title>
        <authorList>
            <person name="Montgomery K."/>
        </authorList>
    </citation>
    <scope>NUCLEOTIDE SEQUENCE [LARGE SCALE GENOMIC DNA]</scope>
    <source>
        <strain evidence="2">SC8812_S17_10</strain>
    </source>
</reference>
<gene>
    <name evidence="2" type="ORF">JF922_00810</name>
</gene>
<proteinExistence type="predicted"/>
<organism evidence="2 3">
    <name type="scientific">Candidatus Nephthysia bennettiae</name>
    <dbReference type="NCBI Taxonomy" id="3127016"/>
    <lineage>
        <taxon>Bacteria</taxon>
        <taxon>Bacillati</taxon>
        <taxon>Candidatus Dormiibacterota</taxon>
        <taxon>Candidatus Dormibacteria</taxon>
        <taxon>Candidatus Dormibacterales</taxon>
        <taxon>Candidatus Dormibacteraceae</taxon>
        <taxon>Candidatus Nephthysia</taxon>
    </lineage>
</organism>
<name>A0A934N5H3_9BACT</name>
<comment type="caution">
    <text evidence="2">The sequence shown here is derived from an EMBL/GenBank/DDBJ whole genome shotgun (WGS) entry which is preliminary data.</text>
</comment>
<evidence type="ECO:0000256" key="1">
    <source>
        <dbReference type="SAM" id="MobiDB-lite"/>
    </source>
</evidence>
<feature type="compositionally biased region" description="Basic and acidic residues" evidence="1">
    <location>
        <begin position="11"/>
        <end position="23"/>
    </location>
</feature>
<dbReference type="Proteomes" id="UP000612893">
    <property type="component" value="Unassembled WGS sequence"/>
</dbReference>
<feature type="region of interest" description="Disordered" evidence="1">
    <location>
        <begin position="1"/>
        <end position="23"/>
    </location>
</feature>
<feature type="region of interest" description="Disordered" evidence="1">
    <location>
        <begin position="80"/>
        <end position="116"/>
    </location>
</feature>
<accession>A0A934N5H3</accession>
<dbReference type="EMBL" id="JAEKNR010000013">
    <property type="protein sequence ID" value="MBJ7596616.1"/>
    <property type="molecule type" value="Genomic_DNA"/>
</dbReference>
<sequence>MATVVTDGQDALDKKVRDSRQRRDDAYRKLGKHIERCRTCTQADSLQGPTLPFCPVGDGLLVELSHARWDLQMAVVRSLRSAAPKVGPAQTQRRSRYYLGTSKRPFGTHPRHREYT</sequence>
<dbReference type="AlphaFoldDB" id="A0A934N5H3"/>
<evidence type="ECO:0000313" key="2">
    <source>
        <dbReference type="EMBL" id="MBJ7596616.1"/>
    </source>
</evidence>
<keyword evidence="3" id="KW-1185">Reference proteome</keyword>
<evidence type="ECO:0000313" key="3">
    <source>
        <dbReference type="Proteomes" id="UP000612893"/>
    </source>
</evidence>
<protein>
    <submittedName>
        <fullName evidence="2">Uncharacterized protein</fullName>
    </submittedName>
</protein>